<dbReference type="PROSITE" id="PS50846">
    <property type="entry name" value="HMA_2"/>
    <property type="match status" value="1"/>
</dbReference>
<comment type="caution">
    <text evidence="2">The sequence shown here is derived from an EMBL/GenBank/DDBJ whole genome shotgun (WGS) entry which is preliminary data.</text>
</comment>
<name>A0A6M0RDG7_9CLOT</name>
<dbReference type="OrthoDB" id="1932203at2"/>
<feature type="domain" description="HMA" evidence="1">
    <location>
        <begin position="1"/>
        <end position="67"/>
    </location>
</feature>
<proteinExistence type="predicted"/>
<dbReference type="Gene3D" id="3.30.70.100">
    <property type="match status" value="1"/>
</dbReference>
<dbReference type="SUPFAM" id="SSF55008">
    <property type="entry name" value="HMA, heavy metal-associated domain"/>
    <property type="match status" value="1"/>
</dbReference>
<evidence type="ECO:0000259" key="1">
    <source>
        <dbReference type="PROSITE" id="PS50846"/>
    </source>
</evidence>
<evidence type="ECO:0000313" key="3">
    <source>
        <dbReference type="Proteomes" id="UP000473885"/>
    </source>
</evidence>
<dbReference type="GO" id="GO:0046872">
    <property type="term" value="F:metal ion binding"/>
    <property type="evidence" value="ECO:0007669"/>
    <property type="project" value="InterPro"/>
</dbReference>
<dbReference type="InterPro" id="IPR036163">
    <property type="entry name" value="HMA_dom_sf"/>
</dbReference>
<keyword evidence="3" id="KW-1185">Reference proteome</keyword>
<dbReference type="PROSITE" id="PS51257">
    <property type="entry name" value="PROKAR_LIPOPROTEIN"/>
    <property type="match status" value="1"/>
</dbReference>
<dbReference type="InterPro" id="IPR006121">
    <property type="entry name" value="HMA_dom"/>
</dbReference>
<gene>
    <name evidence="2" type="ORF">FDF74_09095</name>
</gene>
<dbReference type="RefSeq" id="WP_050608396.1">
    <property type="nucleotide sequence ID" value="NZ_CABKUB010000006.1"/>
</dbReference>
<evidence type="ECO:0000313" key="2">
    <source>
        <dbReference type="EMBL" id="NEZ47348.1"/>
    </source>
</evidence>
<dbReference type="AlphaFoldDB" id="A0A6M0RDG7"/>
<organism evidence="2 3">
    <name type="scientific">Clostridium niameyense</name>
    <dbReference type="NCBI Taxonomy" id="1622073"/>
    <lineage>
        <taxon>Bacteria</taxon>
        <taxon>Bacillati</taxon>
        <taxon>Bacillota</taxon>
        <taxon>Clostridia</taxon>
        <taxon>Eubacteriales</taxon>
        <taxon>Clostridiaceae</taxon>
        <taxon>Clostridium</taxon>
    </lineage>
</organism>
<dbReference type="EMBL" id="SXDP01000007">
    <property type="protein sequence ID" value="NEZ47348.1"/>
    <property type="molecule type" value="Genomic_DNA"/>
</dbReference>
<accession>A0A6M0RDG7</accession>
<sequence>MKVVLRVCDMKTLRDVNKVKGAVSNNQGVIACQINNEKKEISVIYDNYFVDSDTIIESIESEGYTVI</sequence>
<protein>
    <submittedName>
        <fullName evidence="2">Heavy-metal-associated domain-containing protein</fullName>
    </submittedName>
</protein>
<reference evidence="2 3" key="1">
    <citation type="submission" date="2019-04" db="EMBL/GenBank/DDBJ databases">
        <title>Genome sequencing of Clostridium botulinum Groups I-IV and Clostridium butyricum.</title>
        <authorList>
            <person name="Brunt J."/>
            <person name="Van Vliet A.H.M."/>
            <person name="Stringer S.C."/>
            <person name="Carter A.T."/>
            <person name="Peck M.W."/>
        </authorList>
    </citation>
    <scope>NUCLEOTIDE SEQUENCE [LARGE SCALE GENOMIC DNA]</scope>
    <source>
        <strain evidence="2 3">IFR 18/094</strain>
    </source>
</reference>
<dbReference type="Proteomes" id="UP000473885">
    <property type="component" value="Unassembled WGS sequence"/>
</dbReference>